<keyword evidence="11" id="KW-0067">ATP-binding</keyword>
<dbReference type="Gene3D" id="1.20.120.640">
    <property type="entry name" value="Anticodon-binding domain of a subclass of class I aminoacyl-tRNA synthetases"/>
    <property type="match status" value="1"/>
</dbReference>
<dbReference type="NCBIfam" id="TIGR03447">
    <property type="entry name" value="mycothiol_MshC"/>
    <property type="match status" value="1"/>
</dbReference>
<dbReference type="Gene3D" id="3.40.50.620">
    <property type="entry name" value="HUPs"/>
    <property type="match status" value="1"/>
</dbReference>
<feature type="domain" description="tRNA synthetases class I catalytic" evidence="14">
    <location>
        <begin position="31"/>
        <end position="341"/>
    </location>
</feature>
<dbReference type="GO" id="GO:0035446">
    <property type="term" value="F:cysteine-glucosaminylinositol ligase activity"/>
    <property type="evidence" value="ECO:0007669"/>
    <property type="project" value="UniProtKB-EC"/>
</dbReference>
<dbReference type="InterPro" id="IPR032678">
    <property type="entry name" value="tRNA-synt_1_cat_dom"/>
</dbReference>
<evidence type="ECO:0000256" key="5">
    <source>
        <dbReference type="ARBA" id="ARBA00012088"/>
    </source>
</evidence>
<sequence>MPSWTSPHIPVLPGVGLRPRLHDTARDALVDPVEGDTATLYVCGITPYDATHLGHAATYLAFDVLRRVWQDAGVDVTAAQNVTDVDDPLLERAEQRGLDWRELAESQTRLYREDMTALGVIPPEHFVRVTDAVQRIADAAAELERAGIGYRVATDDADGDDLYLSVDAARNAYWHLGATSRLDLGEMIRLSAERGGDPQREGKRHVLDPLLWRAAREGEPSWTTAAGHGRPGWHVECAVIATEALGAPVTVQGGGSDLVFPHHELSAAHASNLTPAPFAAAYLHTGMVGLDGEKMSKSLGNLVLVSELRAAGVAPALIRLALLERHYRADQDWSDARLDSARDRSARWSVAFRTAERASPTLPAAVETTLRSVREALADDLDTPRALAILDEAAERGTDDTGVLRHAVLALLGVALPS</sequence>
<dbReference type="GO" id="GO:0004817">
    <property type="term" value="F:cysteine-tRNA ligase activity"/>
    <property type="evidence" value="ECO:0007669"/>
    <property type="project" value="TreeGrafter"/>
</dbReference>
<evidence type="ECO:0000259" key="14">
    <source>
        <dbReference type="Pfam" id="PF01406"/>
    </source>
</evidence>
<dbReference type="PRINTS" id="PR00983">
    <property type="entry name" value="TRNASYNTHCYS"/>
</dbReference>
<evidence type="ECO:0000256" key="13">
    <source>
        <dbReference type="ARBA" id="ARBA00048350"/>
    </source>
</evidence>
<dbReference type="GO" id="GO:0005829">
    <property type="term" value="C:cytosol"/>
    <property type="evidence" value="ECO:0007669"/>
    <property type="project" value="TreeGrafter"/>
</dbReference>
<evidence type="ECO:0000256" key="7">
    <source>
        <dbReference type="ARBA" id="ARBA00022598"/>
    </source>
</evidence>
<proteinExistence type="inferred from homology"/>
<comment type="catalytic activity">
    <reaction evidence="13">
        <text>1D-myo-inositol 2-amino-2-deoxy-alpha-D-glucopyranoside + L-cysteine + ATP = 1D-myo-inositol 2-(L-cysteinylamino)-2-deoxy-alpha-D-glucopyranoside + AMP + diphosphate + H(+)</text>
        <dbReference type="Rhea" id="RHEA:26176"/>
        <dbReference type="ChEBI" id="CHEBI:15378"/>
        <dbReference type="ChEBI" id="CHEBI:30616"/>
        <dbReference type="ChEBI" id="CHEBI:33019"/>
        <dbReference type="ChEBI" id="CHEBI:35235"/>
        <dbReference type="ChEBI" id="CHEBI:58886"/>
        <dbReference type="ChEBI" id="CHEBI:58887"/>
        <dbReference type="ChEBI" id="CHEBI:456215"/>
        <dbReference type="EC" id="6.3.1.13"/>
    </reaction>
</comment>
<comment type="cofactor">
    <cofactor evidence="1">
        <name>Zn(2+)</name>
        <dbReference type="ChEBI" id="CHEBI:29105"/>
    </cofactor>
</comment>
<protein>
    <recommendedName>
        <fullName evidence="6">L-cysteine:1D-myo-inositol 2-amino-2-deoxy-alpha-D-glucopyranoside ligase</fullName>
        <ecNumber evidence="5">6.3.1.13</ecNumber>
    </recommendedName>
    <alternativeName>
        <fullName evidence="12">Mycothiol ligase</fullName>
    </alternativeName>
</protein>
<dbReference type="GO" id="GO:0005524">
    <property type="term" value="F:ATP binding"/>
    <property type="evidence" value="ECO:0007669"/>
    <property type="project" value="UniProtKB-KW"/>
</dbReference>
<keyword evidence="8" id="KW-0479">Metal-binding</keyword>
<dbReference type="PANTHER" id="PTHR10890:SF3">
    <property type="entry name" value="CYSTEINE--TRNA LIGASE, CYTOPLASMIC"/>
    <property type="match status" value="1"/>
</dbReference>
<evidence type="ECO:0000256" key="8">
    <source>
        <dbReference type="ARBA" id="ARBA00022723"/>
    </source>
</evidence>
<dbReference type="InterPro" id="IPR014729">
    <property type="entry name" value="Rossmann-like_a/b/a_fold"/>
</dbReference>
<keyword evidence="9" id="KW-0547">Nucleotide-binding</keyword>
<dbReference type="GO" id="GO:0006423">
    <property type="term" value="P:cysteinyl-tRNA aminoacylation"/>
    <property type="evidence" value="ECO:0007669"/>
    <property type="project" value="TreeGrafter"/>
</dbReference>
<dbReference type="Pfam" id="PF01406">
    <property type="entry name" value="tRNA-synt_1e"/>
    <property type="match status" value="1"/>
</dbReference>
<dbReference type="OrthoDB" id="9815130at2"/>
<gene>
    <name evidence="15" type="ORF">FM119_05610</name>
</gene>
<keyword evidence="16" id="KW-1185">Reference proteome</keyword>
<dbReference type="Proteomes" id="UP000196778">
    <property type="component" value="Unassembled WGS sequence"/>
</dbReference>
<dbReference type="InterPro" id="IPR024909">
    <property type="entry name" value="Cys-tRNA/MSH_ligase"/>
</dbReference>
<dbReference type="AlphaFoldDB" id="A0A1R4J6H7"/>
<keyword evidence="7 15" id="KW-0436">Ligase</keyword>
<evidence type="ECO:0000256" key="3">
    <source>
        <dbReference type="ARBA" id="ARBA00007723"/>
    </source>
</evidence>
<dbReference type="InterPro" id="IPR017812">
    <property type="entry name" value="Mycothiol_ligase_MshC"/>
</dbReference>
<dbReference type="SUPFAM" id="SSF52374">
    <property type="entry name" value="Nucleotidylyl transferase"/>
    <property type="match status" value="1"/>
</dbReference>
<evidence type="ECO:0000256" key="6">
    <source>
        <dbReference type="ARBA" id="ARBA00020068"/>
    </source>
</evidence>
<evidence type="ECO:0000256" key="11">
    <source>
        <dbReference type="ARBA" id="ARBA00022840"/>
    </source>
</evidence>
<evidence type="ECO:0000256" key="1">
    <source>
        <dbReference type="ARBA" id="ARBA00001947"/>
    </source>
</evidence>
<comment type="function">
    <text evidence="2">Catalyzes the ATP-dependent condensation of GlcN-Ins and L-cysteine to form L-Cys-GlcN-Ins.</text>
</comment>
<dbReference type="EMBL" id="FUKR01000032">
    <property type="protein sequence ID" value="SJN27405.1"/>
    <property type="molecule type" value="Genomic_DNA"/>
</dbReference>
<dbReference type="EC" id="6.3.1.13" evidence="5"/>
<evidence type="ECO:0000256" key="4">
    <source>
        <dbReference type="ARBA" id="ARBA00011245"/>
    </source>
</evidence>
<organism evidence="15 16">
    <name type="scientific">Mycetocola reblochoni REB411</name>
    <dbReference type="NCBI Taxonomy" id="1255698"/>
    <lineage>
        <taxon>Bacteria</taxon>
        <taxon>Bacillati</taxon>
        <taxon>Actinomycetota</taxon>
        <taxon>Actinomycetes</taxon>
        <taxon>Micrococcales</taxon>
        <taxon>Microbacteriaceae</taxon>
        <taxon>Mycetocola</taxon>
    </lineage>
</organism>
<evidence type="ECO:0000313" key="15">
    <source>
        <dbReference type="EMBL" id="SJN27405.1"/>
    </source>
</evidence>
<evidence type="ECO:0000256" key="10">
    <source>
        <dbReference type="ARBA" id="ARBA00022833"/>
    </source>
</evidence>
<evidence type="ECO:0000256" key="12">
    <source>
        <dbReference type="ARBA" id="ARBA00033376"/>
    </source>
</evidence>
<evidence type="ECO:0000313" key="16">
    <source>
        <dbReference type="Proteomes" id="UP000196778"/>
    </source>
</evidence>
<reference evidence="16" key="1">
    <citation type="submission" date="2017-02" db="EMBL/GenBank/DDBJ databases">
        <authorList>
            <person name="Dridi B."/>
        </authorList>
    </citation>
    <scope>NUCLEOTIDE SEQUENCE [LARGE SCALE GENOMIC DNA]</scope>
    <source>
        <strain evidence="16">EB411</strain>
    </source>
</reference>
<name>A0A1R4J6H7_9MICO</name>
<comment type="subunit">
    <text evidence="4">Monomer.</text>
</comment>
<dbReference type="GO" id="GO:0046872">
    <property type="term" value="F:metal ion binding"/>
    <property type="evidence" value="ECO:0007669"/>
    <property type="project" value="UniProtKB-KW"/>
</dbReference>
<evidence type="ECO:0000256" key="2">
    <source>
        <dbReference type="ARBA" id="ARBA00003679"/>
    </source>
</evidence>
<evidence type="ECO:0000256" key="9">
    <source>
        <dbReference type="ARBA" id="ARBA00022741"/>
    </source>
</evidence>
<dbReference type="GO" id="GO:0010125">
    <property type="term" value="P:mycothiol biosynthetic process"/>
    <property type="evidence" value="ECO:0007669"/>
    <property type="project" value="InterPro"/>
</dbReference>
<keyword evidence="10" id="KW-0862">Zinc</keyword>
<accession>A0A1R4J6H7</accession>
<dbReference type="RefSeq" id="WP_087136700.1">
    <property type="nucleotide sequence ID" value="NZ_FUKR01000032.1"/>
</dbReference>
<comment type="similarity">
    <text evidence="3">Belongs to the class-I aminoacyl-tRNA synthetase family. MshC subfamily.</text>
</comment>
<dbReference type="PANTHER" id="PTHR10890">
    <property type="entry name" value="CYSTEINYL-TRNA SYNTHETASE"/>
    <property type="match status" value="1"/>
</dbReference>